<feature type="region of interest" description="Disordered" evidence="1">
    <location>
        <begin position="9"/>
        <end position="46"/>
    </location>
</feature>
<dbReference type="PANTHER" id="PTHR33099">
    <property type="entry name" value="FE2OG DIOXYGENASE DOMAIN-CONTAINING PROTEIN"/>
    <property type="match status" value="1"/>
</dbReference>
<dbReference type="InterPro" id="IPR044862">
    <property type="entry name" value="Pro_4_hyd_alph_FE2OG_OXY"/>
</dbReference>
<evidence type="ECO:0000313" key="4">
    <source>
        <dbReference type="Proteomes" id="UP001152759"/>
    </source>
</evidence>
<feature type="compositionally biased region" description="Acidic residues" evidence="1">
    <location>
        <begin position="395"/>
        <end position="405"/>
    </location>
</feature>
<evidence type="ECO:0000259" key="2">
    <source>
        <dbReference type="Pfam" id="PF13640"/>
    </source>
</evidence>
<dbReference type="PANTHER" id="PTHR33099:SF7">
    <property type="entry name" value="MYND-TYPE DOMAIN-CONTAINING PROTEIN"/>
    <property type="match status" value="1"/>
</dbReference>
<reference evidence="3" key="1">
    <citation type="submission" date="2021-12" db="EMBL/GenBank/DDBJ databases">
        <authorList>
            <person name="King R."/>
        </authorList>
    </citation>
    <scope>NUCLEOTIDE SEQUENCE</scope>
</reference>
<evidence type="ECO:0000313" key="3">
    <source>
        <dbReference type="EMBL" id="CAH0388370.1"/>
    </source>
</evidence>
<feature type="region of interest" description="Disordered" evidence="1">
    <location>
        <begin position="389"/>
        <end position="415"/>
    </location>
</feature>
<dbReference type="EMBL" id="OU963865">
    <property type="protein sequence ID" value="CAH0388370.1"/>
    <property type="molecule type" value="Genomic_DNA"/>
</dbReference>
<dbReference type="Proteomes" id="UP001152759">
    <property type="component" value="Chromosome 4"/>
</dbReference>
<keyword evidence="4" id="KW-1185">Reference proteome</keyword>
<dbReference type="AlphaFoldDB" id="A0A9P0ABQ1"/>
<accession>A0A9P0ABQ1</accession>
<sequence length="694" mass="77843">MSYIRYHCMDSGSEEDGSSFEGAEDKSDTGGSVQDEVREGDFEERSDEDFRTQILLTLQDIKAPSAFAFSAVSSSLPNPGLYVPHHGVMGLPLTTSDAQKIIREASQSPFGRGEETIVDTTVRKSWELKPEQFSLQNPKWQGAMKKILEDVNRGLGITKGTKKVRAELNKLLLYEPGAFFKPHKDSEKADGMFATLVICLPCPHEGGKLVLTHNGEKYEFETSASSNYEFSYACWYADITHEVLPVTSGHRLVLTYNLIQQTDFEIPPYELALEHAKKLSTLLEDYNLQLEREAGDNKLPPMLLHKLEHKYTQANLRLKLLKPKDSAHVRTLTQVSTKLGFKVYLATLELVVNTCDEGMLDEYKLQMLNNMVDLNGKILTKHFSIPKGALLDPTPQDDDNPDGEEHEGPTGNEGSPATFWYKDTVAILVPPSKQLDFVFKFGFKGKLIRPLFYKLIKEFSEDPTQKSKLRQLCELALKQKPKGYRRSDVSSKPIPPFFKKALATALDEGYIDLLGEACKSRGDRILLKNARKIGHFVANNGISKLDDKLLKCMQGSSSVATMIEFLKLVKAGFSKIVPELSSAERKSFEQWLKEAIFLTVAERSALTEDDGKSLAQLSQTMDWDLFESKVTQIILNAAKVVRKAFVDELMSIAEQHPPEEQLSFISKIKQKSELNKAGHKRCSSMVGLPAKRTC</sequence>
<dbReference type="Pfam" id="PF13640">
    <property type="entry name" value="2OG-FeII_Oxy_3"/>
    <property type="match status" value="1"/>
</dbReference>
<evidence type="ECO:0000256" key="1">
    <source>
        <dbReference type="SAM" id="MobiDB-lite"/>
    </source>
</evidence>
<proteinExistence type="predicted"/>
<gene>
    <name evidence="3" type="ORF">BEMITA_LOCUS7286</name>
</gene>
<dbReference type="Gene3D" id="2.60.120.620">
    <property type="entry name" value="q2cbj1_9rhob like domain"/>
    <property type="match status" value="1"/>
</dbReference>
<name>A0A9P0ABQ1_BEMTA</name>
<protein>
    <recommendedName>
        <fullName evidence="2">Prolyl 4-hydroxylase alpha subunit Fe(2+) 2OG dioxygenase domain-containing protein</fullName>
    </recommendedName>
</protein>
<feature type="domain" description="Prolyl 4-hydroxylase alpha subunit Fe(2+) 2OG dioxygenase" evidence="2">
    <location>
        <begin position="171"/>
        <end position="257"/>
    </location>
</feature>
<organism evidence="3 4">
    <name type="scientific">Bemisia tabaci</name>
    <name type="common">Sweetpotato whitefly</name>
    <name type="synonym">Aleurodes tabaci</name>
    <dbReference type="NCBI Taxonomy" id="7038"/>
    <lineage>
        <taxon>Eukaryota</taxon>
        <taxon>Metazoa</taxon>
        <taxon>Ecdysozoa</taxon>
        <taxon>Arthropoda</taxon>
        <taxon>Hexapoda</taxon>
        <taxon>Insecta</taxon>
        <taxon>Pterygota</taxon>
        <taxon>Neoptera</taxon>
        <taxon>Paraneoptera</taxon>
        <taxon>Hemiptera</taxon>
        <taxon>Sternorrhyncha</taxon>
        <taxon>Aleyrodoidea</taxon>
        <taxon>Aleyrodidae</taxon>
        <taxon>Aleyrodinae</taxon>
        <taxon>Bemisia</taxon>
    </lineage>
</organism>